<evidence type="ECO:0000313" key="6">
    <source>
        <dbReference type="EMBL" id="VDO69351.1"/>
    </source>
</evidence>
<dbReference type="AlphaFoldDB" id="A0A183FII1"/>
<dbReference type="InterPro" id="IPR036388">
    <property type="entry name" value="WH-like_DNA-bd_sf"/>
</dbReference>
<dbReference type="PROSITE" id="PS50961">
    <property type="entry name" value="HTH_LA"/>
    <property type="match status" value="1"/>
</dbReference>
<dbReference type="PRINTS" id="PR00302">
    <property type="entry name" value="LUPUSLA"/>
</dbReference>
<dbReference type="GO" id="GO:0008033">
    <property type="term" value="P:tRNA processing"/>
    <property type="evidence" value="ECO:0007669"/>
    <property type="project" value="TreeGrafter"/>
</dbReference>
<dbReference type="GO" id="GO:0010494">
    <property type="term" value="C:cytoplasmic stress granule"/>
    <property type="evidence" value="ECO:0007669"/>
    <property type="project" value="TreeGrafter"/>
</dbReference>
<dbReference type="GO" id="GO:1990904">
    <property type="term" value="C:ribonucleoprotein complex"/>
    <property type="evidence" value="ECO:0007669"/>
    <property type="project" value="InterPro"/>
</dbReference>
<dbReference type="PANTHER" id="PTHR22792">
    <property type="entry name" value="LUPUS LA PROTEIN-RELATED"/>
    <property type="match status" value="1"/>
</dbReference>
<dbReference type="GO" id="GO:0005634">
    <property type="term" value="C:nucleus"/>
    <property type="evidence" value="ECO:0007669"/>
    <property type="project" value="UniProtKB-SubCell"/>
</dbReference>
<dbReference type="OrthoDB" id="439993at2759"/>
<dbReference type="InterPro" id="IPR045180">
    <property type="entry name" value="La_dom_prot"/>
</dbReference>
<sequence>MRVLTMTDSENLAPANGGESVDNTVVRQVEYYFGNINLPRDKFLQDTMKVDDGWVPIKTLPKFNCLASITTDVDVISNAVKASGSEIISVSKGGQKIHRYIDT</sequence>
<keyword evidence="2 4" id="KW-0694">RNA-binding</keyword>
<dbReference type="Gene3D" id="1.10.10.10">
    <property type="entry name" value="Winged helix-like DNA-binding domain superfamily/Winged helix DNA-binding domain"/>
    <property type="match status" value="1"/>
</dbReference>
<dbReference type="SUPFAM" id="SSF46785">
    <property type="entry name" value="Winged helix' DNA-binding domain"/>
    <property type="match status" value="1"/>
</dbReference>
<dbReference type="GO" id="GO:0005829">
    <property type="term" value="C:cytosol"/>
    <property type="evidence" value="ECO:0007669"/>
    <property type="project" value="TreeGrafter"/>
</dbReference>
<gene>
    <name evidence="6" type="ORF">HPBE_LOCUS6705</name>
</gene>
<evidence type="ECO:0000313" key="8">
    <source>
        <dbReference type="WBParaSite" id="HPBE_0000670401-mRNA-1"/>
    </source>
</evidence>
<dbReference type="SMART" id="SM00715">
    <property type="entry name" value="LA"/>
    <property type="match status" value="1"/>
</dbReference>
<evidence type="ECO:0000313" key="7">
    <source>
        <dbReference type="Proteomes" id="UP000050761"/>
    </source>
</evidence>
<evidence type="ECO:0000256" key="2">
    <source>
        <dbReference type="ARBA" id="ARBA00022884"/>
    </source>
</evidence>
<evidence type="ECO:0000256" key="3">
    <source>
        <dbReference type="ARBA" id="ARBA00023242"/>
    </source>
</evidence>
<reference evidence="6 7" key="1">
    <citation type="submission" date="2018-11" db="EMBL/GenBank/DDBJ databases">
        <authorList>
            <consortium name="Pathogen Informatics"/>
        </authorList>
    </citation>
    <scope>NUCLEOTIDE SEQUENCE [LARGE SCALE GENOMIC DNA]</scope>
</reference>
<dbReference type="InterPro" id="IPR002344">
    <property type="entry name" value="Lupus_La"/>
</dbReference>
<dbReference type="EMBL" id="UZAH01025722">
    <property type="protein sequence ID" value="VDO69351.1"/>
    <property type="molecule type" value="Genomic_DNA"/>
</dbReference>
<feature type="domain" description="HTH La-type RNA-binding" evidence="5">
    <location>
        <begin position="15"/>
        <end position="103"/>
    </location>
</feature>
<dbReference type="InterPro" id="IPR006630">
    <property type="entry name" value="La_HTH"/>
</dbReference>
<evidence type="ECO:0000256" key="4">
    <source>
        <dbReference type="PROSITE-ProRule" id="PRU00332"/>
    </source>
</evidence>
<organism evidence="7 8">
    <name type="scientific">Heligmosomoides polygyrus</name>
    <name type="common">Parasitic roundworm</name>
    <dbReference type="NCBI Taxonomy" id="6339"/>
    <lineage>
        <taxon>Eukaryota</taxon>
        <taxon>Metazoa</taxon>
        <taxon>Ecdysozoa</taxon>
        <taxon>Nematoda</taxon>
        <taxon>Chromadorea</taxon>
        <taxon>Rhabditida</taxon>
        <taxon>Rhabditina</taxon>
        <taxon>Rhabditomorpha</taxon>
        <taxon>Strongyloidea</taxon>
        <taxon>Heligmosomidae</taxon>
        <taxon>Heligmosomoides</taxon>
    </lineage>
</organism>
<name>A0A183FII1_HELPZ</name>
<accession>A0A3P7X5Y8</accession>
<dbReference type="Pfam" id="PF05383">
    <property type="entry name" value="La"/>
    <property type="match status" value="1"/>
</dbReference>
<evidence type="ECO:0000259" key="5">
    <source>
        <dbReference type="PROSITE" id="PS50961"/>
    </source>
</evidence>
<reference evidence="8" key="2">
    <citation type="submission" date="2019-09" db="UniProtKB">
        <authorList>
            <consortium name="WormBaseParasite"/>
        </authorList>
    </citation>
    <scope>IDENTIFICATION</scope>
</reference>
<keyword evidence="3" id="KW-0539">Nucleus</keyword>
<dbReference type="WBParaSite" id="HPBE_0000670401-mRNA-1">
    <property type="protein sequence ID" value="HPBE_0000670401-mRNA-1"/>
    <property type="gene ID" value="HPBE_0000670401"/>
</dbReference>
<dbReference type="GO" id="GO:0003729">
    <property type="term" value="F:mRNA binding"/>
    <property type="evidence" value="ECO:0007669"/>
    <property type="project" value="TreeGrafter"/>
</dbReference>
<dbReference type="GO" id="GO:0045727">
    <property type="term" value="P:positive regulation of translation"/>
    <property type="evidence" value="ECO:0007669"/>
    <property type="project" value="TreeGrafter"/>
</dbReference>
<dbReference type="PANTHER" id="PTHR22792:SF166">
    <property type="entry name" value="LUPUS LA PROTEIN HOMOLOG"/>
    <property type="match status" value="1"/>
</dbReference>
<dbReference type="Proteomes" id="UP000050761">
    <property type="component" value="Unassembled WGS sequence"/>
</dbReference>
<keyword evidence="7" id="KW-1185">Reference proteome</keyword>
<accession>A0A183FII1</accession>
<protein>
    <submittedName>
        <fullName evidence="8">HTH La-type RNA-binding domain-containing protein</fullName>
    </submittedName>
</protein>
<evidence type="ECO:0000256" key="1">
    <source>
        <dbReference type="ARBA" id="ARBA00004123"/>
    </source>
</evidence>
<comment type="subcellular location">
    <subcellularLocation>
        <location evidence="1">Nucleus</location>
    </subcellularLocation>
</comment>
<dbReference type="InterPro" id="IPR036390">
    <property type="entry name" value="WH_DNA-bd_sf"/>
</dbReference>
<proteinExistence type="predicted"/>